<evidence type="ECO:0000313" key="2">
    <source>
        <dbReference type="EMBL" id="MBB3904153.1"/>
    </source>
</evidence>
<dbReference type="Pfam" id="PF08837">
    <property type="entry name" value="DUF1810"/>
    <property type="match status" value="1"/>
</dbReference>
<dbReference type="InterPro" id="IPR014937">
    <property type="entry name" value="DUF1810"/>
</dbReference>
<dbReference type="EMBL" id="JACIDN010000006">
    <property type="protein sequence ID" value="MBB3904153.1"/>
    <property type="molecule type" value="Genomic_DNA"/>
</dbReference>
<dbReference type="Gene3D" id="1.25.40.380">
    <property type="entry name" value="Protein of unknown function DUF1810"/>
    <property type="match status" value="1"/>
</dbReference>
<gene>
    <name evidence="1" type="ORF">GCM10007884_50020</name>
    <name evidence="2" type="ORF">GGR33_003667</name>
</gene>
<reference evidence="4" key="2">
    <citation type="journal article" date="2019" name="Int. J. Syst. Evol. Microbiol.">
        <title>The Global Catalogue of Microorganisms (GCM) 10K type strain sequencing project: providing services to taxonomists for standard genome sequencing and annotation.</title>
        <authorList>
            <consortium name="The Broad Institute Genomics Platform"/>
            <consortium name="The Broad Institute Genome Sequencing Center for Infectious Disease"/>
            <person name="Wu L."/>
            <person name="Ma J."/>
        </authorList>
    </citation>
    <scope>NUCLEOTIDE SEQUENCE [LARGE SCALE GENOMIC DNA]</scope>
    <source>
        <strain evidence="4">NBRC 107710</strain>
    </source>
</reference>
<dbReference type="PIRSF" id="PIRSF008546">
    <property type="entry name" value="UCP008546"/>
    <property type="match status" value="1"/>
</dbReference>
<sequence length="142" mass="15776">MADPYDLERFVEAQATSFDQALRELVAGRKRSHWMWFVFPQCSGLGSSDMARRYAISGLDEARAFLRHPILGTRLRTCTAAVNAVSGRTAHDIFGSPDDMKFRSSMTLFSRADPSVAEFGEALTAYFGGDEDMRTLESLSHG</sequence>
<dbReference type="RefSeq" id="WP_183507700.1">
    <property type="nucleotide sequence ID" value="NZ_BSPG01000067.1"/>
</dbReference>
<reference evidence="1" key="1">
    <citation type="journal article" date="2014" name="Int. J. Syst. Evol. Microbiol.">
        <title>Complete genome of a new Firmicutes species belonging to the dominant human colonic microbiota ('Ruminococcus bicirculans') reveals two chromosomes and a selective capacity to utilize plant glucans.</title>
        <authorList>
            <consortium name="NISC Comparative Sequencing Program"/>
            <person name="Wegmann U."/>
            <person name="Louis P."/>
            <person name="Goesmann A."/>
            <person name="Henrissat B."/>
            <person name="Duncan S.H."/>
            <person name="Flint H.J."/>
        </authorList>
    </citation>
    <scope>NUCLEOTIDE SEQUENCE</scope>
    <source>
        <strain evidence="1">NBRC 107710</strain>
    </source>
</reference>
<dbReference type="Proteomes" id="UP000517759">
    <property type="component" value="Unassembled WGS sequence"/>
</dbReference>
<accession>A0A7W6AK62</accession>
<evidence type="ECO:0000313" key="3">
    <source>
        <dbReference type="Proteomes" id="UP000517759"/>
    </source>
</evidence>
<dbReference type="Proteomes" id="UP001156881">
    <property type="component" value="Unassembled WGS sequence"/>
</dbReference>
<proteinExistence type="predicted"/>
<keyword evidence="4" id="KW-1185">Reference proteome</keyword>
<evidence type="ECO:0000313" key="4">
    <source>
        <dbReference type="Proteomes" id="UP001156881"/>
    </source>
</evidence>
<dbReference type="AlphaFoldDB" id="A0A7W6AK62"/>
<reference evidence="2 3" key="3">
    <citation type="submission" date="2020-08" db="EMBL/GenBank/DDBJ databases">
        <title>Genomic Encyclopedia of Type Strains, Phase IV (KMG-IV): sequencing the most valuable type-strain genomes for metagenomic binning, comparative biology and taxonomic classification.</title>
        <authorList>
            <person name="Goeker M."/>
        </authorList>
    </citation>
    <scope>NUCLEOTIDE SEQUENCE [LARGE SCALE GENOMIC DNA]</scope>
    <source>
        <strain evidence="2 3">DSM 24105</strain>
    </source>
</reference>
<dbReference type="EMBL" id="BSPG01000067">
    <property type="protein sequence ID" value="GLS47002.1"/>
    <property type="molecule type" value="Genomic_DNA"/>
</dbReference>
<dbReference type="SUPFAM" id="SSF140736">
    <property type="entry name" value="Rv1873-like"/>
    <property type="match status" value="1"/>
</dbReference>
<protein>
    <submittedName>
        <fullName evidence="2">Uncharacterized protein (DUF1810 family)</fullName>
    </submittedName>
</protein>
<name>A0A7W6AK62_9HYPH</name>
<comment type="caution">
    <text evidence="2">The sequence shown here is derived from an EMBL/GenBank/DDBJ whole genome shotgun (WGS) entry which is preliminary data.</text>
</comment>
<evidence type="ECO:0000313" key="1">
    <source>
        <dbReference type="EMBL" id="GLS47002.1"/>
    </source>
</evidence>
<dbReference type="InterPro" id="IPR036287">
    <property type="entry name" value="Rv1873-like_sf"/>
</dbReference>
<reference evidence="1" key="4">
    <citation type="submission" date="2023-01" db="EMBL/GenBank/DDBJ databases">
        <title>Draft genome sequence of Methylobacterium brachythecii strain NBRC 107710.</title>
        <authorList>
            <person name="Sun Q."/>
            <person name="Mori K."/>
        </authorList>
    </citation>
    <scope>NUCLEOTIDE SEQUENCE</scope>
    <source>
        <strain evidence="1">NBRC 107710</strain>
    </source>
</reference>
<organism evidence="2 3">
    <name type="scientific">Methylobacterium brachythecii</name>
    <dbReference type="NCBI Taxonomy" id="1176177"/>
    <lineage>
        <taxon>Bacteria</taxon>
        <taxon>Pseudomonadati</taxon>
        <taxon>Pseudomonadota</taxon>
        <taxon>Alphaproteobacteria</taxon>
        <taxon>Hyphomicrobiales</taxon>
        <taxon>Methylobacteriaceae</taxon>
        <taxon>Methylobacterium</taxon>
    </lineage>
</organism>